<dbReference type="RefSeq" id="WP_244407481.1">
    <property type="nucleotide sequence ID" value="NZ_AP025637.1"/>
</dbReference>
<dbReference type="NCBIfam" id="NF041216">
    <property type="entry name" value="CU044_2847_fam"/>
    <property type="match status" value="1"/>
</dbReference>
<accession>A0ABN6P3L8</accession>
<dbReference type="Proteomes" id="UP000831327">
    <property type="component" value="Chromosome"/>
</dbReference>
<keyword evidence="3" id="KW-1185">Reference proteome</keyword>
<evidence type="ECO:0000313" key="2">
    <source>
        <dbReference type="EMBL" id="BDG73247.1"/>
    </source>
</evidence>
<proteinExistence type="predicted"/>
<feature type="domain" description="Trypsin-co-occurring" evidence="1">
    <location>
        <begin position="7"/>
        <end position="104"/>
    </location>
</feature>
<dbReference type="Pfam" id="PF19493">
    <property type="entry name" value="Trypco1"/>
    <property type="match status" value="1"/>
</dbReference>
<dbReference type="InterPro" id="IPR045794">
    <property type="entry name" value="Trypco1"/>
</dbReference>
<sequence length="105" mass="10920">MPATLQVELADGRTVYFGGTGKDAAGLREVSVGESVAEASAAALERGLAGLRDVVAMLDRSVAGLVKKPEKVEVEFAAKLTGKANLWVVSGDASAEFKVKLTWGK</sequence>
<gene>
    <name evidence="2" type="ORF">Rmf_31760</name>
</gene>
<name>A0ABN6P3L8_9PROT</name>
<evidence type="ECO:0000259" key="1">
    <source>
        <dbReference type="Pfam" id="PF19493"/>
    </source>
</evidence>
<reference evidence="2 3" key="1">
    <citation type="journal article" date="2016" name="Microbes Environ.">
        <title>Phylogenetically diverse aerobic anoxygenic phototrophic bacteria isolated from epilithic biofilms in Tama river, Japan.</title>
        <authorList>
            <person name="Hirose S."/>
            <person name="Matsuura K."/>
            <person name="Haruta S."/>
        </authorList>
    </citation>
    <scope>NUCLEOTIDE SEQUENCE [LARGE SCALE GENOMIC DNA]</scope>
    <source>
        <strain evidence="2 3">S08</strain>
    </source>
</reference>
<evidence type="ECO:0000313" key="3">
    <source>
        <dbReference type="Proteomes" id="UP000831327"/>
    </source>
</evidence>
<dbReference type="EMBL" id="AP025637">
    <property type="protein sequence ID" value="BDG73247.1"/>
    <property type="molecule type" value="Genomic_DNA"/>
</dbReference>
<protein>
    <recommendedName>
        <fullName evidence="1">Trypsin-co-occurring domain-containing protein</fullName>
    </recommendedName>
</protein>
<organism evidence="2 3">
    <name type="scientific">Roseomonas fluvialis</name>
    <dbReference type="NCBI Taxonomy" id="1750527"/>
    <lineage>
        <taxon>Bacteria</taxon>
        <taxon>Pseudomonadati</taxon>
        <taxon>Pseudomonadota</taxon>
        <taxon>Alphaproteobacteria</taxon>
        <taxon>Acetobacterales</taxon>
        <taxon>Roseomonadaceae</taxon>
        <taxon>Roseomonas</taxon>
    </lineage>
</organism>